<accession>A0A0B1PDE4</accession>
<dbReference type="Gene3D" id="3.30.40.10">
    <property type="entry name" value="Zinc/RING finger domain, C3HC4 (zinc finger)"/>
    <property type="match status" value="1"/>
</dbReference>
<comment type="caution">
    <text evidence="6">The sequence shown here is derived from an EMBL/GenBank/DDBJ whole genome shotgun (WGS) entry which is preliminary data.</text>
</comment>
<evidence type="ECO:0000256" key="1">
    <source>
        <dbReference type="ARBA" id="ARBA00022723"/>
    </source>
</evidence>
<feature type="transmembrane region" description="Helical" evidence="4">
    <location>
        <begin position="136"/>
        <end position="162"/>
    </location>
</feature>
<keyword evidence="2" id="KW-0863">Zinc-finger</keyword>
<keyword evidence="1" id="KW-0479">Metal-binding</keyword>
<dbReference type="CDD" id="cd16495">
    <property type="entry name" value="RING_CH-C4HC3_MARCH"/>
    <property type="match status" value="1"/>
</dbReference>
<dbReference type="OMA" id="CLQSWRH"/>
<dbReference type="STRING" id="52586.A0A0B1PDE4"/>
<sequence>MSIPNITEEKITHESQPFLLEKNHINTTDSSDQQKQFSTRTCRICLEEVYPSYEVSHKNFSSFFHPVPKPRWISEDPTSGRLLRPCLCRGSQKYVHELCLQKWRYANSHGLQKPNFWQCPTCKFQYRLQRMIWSRLIISPTVRIGITFIVIIATTFVFGFFADYIITLYTNPLITLSHISSESRAILNQEGDDSSWAIHFLKGFVSIGILGIMKTTLAMSPWQWVFKGFGVGRLRRRDQPAQDVLNGIPWIIIIFGVITFFHAVWKFVTAWTNFVLEKVGESVADIQDLNDEGKTEEPGFHLKTS</sequence>
<evidence type="ECO:0000256" key="3">
    <source>
        <dbReference type="ARBA" id="ARBA00022833"/>
    </source>
</evidence>
<protein>
    <submittedName>
        <fullName evidence="6">Putative ring finger domain protein</fullName>
    </submittedName>
</protein>
<feature type="domain" description="RING-CH-type" evidence="5">
    <location>
        <begin position="34"/>
        <end position="129"/>
    </location>
</feature>
<evidence type="ECO:0000313" key="7">
    <source>
        <dbReference type="Proteomes" id="UP000030854"/>
    </source>
</evidence>
<keyword evidence="7" id="KW-1185">Reference proteome</keyword>
<name>A0A0B1PDE4_UNCNE</name>
<proteinExistence type="predicted"/>
<organism evidence="6 7">
    <name type="scientific">Uncinula necator</name>
    <name type="common">Grape powdery mildew</name>
    <dbReference type="NCBI Taxonomy" id="52586"/>
    <lineage>
        <taxon>Eukaryota</taxon>
        <taxon>Fungi</taxon>
        <taxon>Dikarya</taxon>
        <taxon>Ascomycota</taxon>
        <taxon>Pezizomycotina</taxon>
        <taxon>Leotiomycetes</taxon>
        <taxon>Erysiphales</taxon>
        <taxon>Erysiphaceae</taxon>
        <taxon>Erysiphe</taxon>
    </lineage>
</organism>
<evidence type="ECO:0000256" key="4">
    <source>
        <dbReference type="SAM" id="Phobius"/>
    </source>
</evidence>
<evidence type="ECO:0000256" key="2">
    <source>
        <dbReference type="ARBA" id="ARBA00022771"/>
    </source>
</evidence>
<reference evidence="6 7" key="1">
    <citation type="journal article" date="2014" name="BMC Genomics">
        <title>Adaptive genomic structural variation in the grape powdery mildew pathogen, Erysiphe necator.</title>
        <authorList>
            <person name="Jones L."/>
            <person name="Riaz S."/>
            <person name="Morales-Cruz A."/>
            <person name="Amrine K.C."/>
            <person name="McGuire B."/>
            <person name="Gubler W.D."/>
            <person name="Walker M.A."/>
            <person name="Cantu D."/>
        </authorList>
    </citation>
    <scope>NUCLEOTIDE SEQUENCE [LARGE SCALE GENOMIC DNA]</scope>
    <source>
        <strain evidence="7">c</strain>
    </source>
</reference>
<dbReference type="GO" id="GO:0008270">
    <property type="term" value="F:zinc ion binding"/>
    <property type="evidence" value="ECO:0007669"/>
    <property type="project" value="UniProtKB-KW"/>
</dbReference>
<dbReference type="AlphaFoldDB" id="A0A0B1PDE4"/>
<keyword evidence="4" id="KW-0812">Transmembrane</keyword>
<dbReference type="SMART" id="SM00744">
    <property type="entry name" value="RINGv"/>
    <property type="match status" value="1"/>
</dbReference>
<evidence type="ECO:0000313" key="6">
    <source>
        <dbReference type="EMBL" id="KHJ36258.1"/>
    </source>
</evidence>
<dbReference type="Proteomes" id="UP000030854">
    <property type="component" value="Unassembled WGS sequence"/>
</dbReference>
<gene>
    <name evidence="6" type="ORF">EV44_g5040</name>
</gene>
<dbReference type="SUPFAM" id="SSF57850">
    <property type="entry name" value="RING/U-box"/>
    <property type="match status" value="1"/>
</dbReference>
<dbReference type="Pfam" id="PF12906">
    <property type="entry name" value="RINGv"/>
    <property type="match status" value="1"/>
</dbReference>
<feature type="transmembrane region" description="Helical" evidence="4">
    <location>
        <begin position="204"/>
        <end position="226"/>
    </location>
</feature>
<dbReference type="PANTHER" id="PTHR46347">
    <property type="entry name" value="RING/FYVE/PHD ZINC FINGER SUPERFAMILY PROTEIN"/>
    <property type="match status" value="1"/>
</dbReference>
<dbReference type="InterPro" id="IPR013083">
    <property type="entry name" value="Znf_RING/FYVE/PHD"/>
</dbReference>
<dbReference type="HOGENOM" id="CLU_047453_0_0_1"/>
<feature type="transmembrane region" description="Helical" evidence="4">
    <location>
        <begin position="247"/>
        <end position="265"/>
    </location>
</feature>
<dbReference type="PROSITE" id="PS51292">
    <property type="entry name" value="ZF_RING_CH"/>
    <property type="match status" value="1"/>
</dbReference>
<keyword evidence="4" id="KW-0472">Membrane</keyword>
<dbReference type="OrthoDB" id="264354at2759"/>
<keyword evidence="4" id="KW-1133">Transmembrane helix</keyword>
<evidence type="ECO:0000259" key="5">
    <source>
        <dbReference type="PROSITE" id="PS51292"/>
    </source>
</evidence>
<keyword evidence="3" id="KW-0862">Zinc</keyword>
<dbReference type="PANTHER" id="PTHR46347:SF1">
    <property type="entry name" value="RING_FYVE_PHD ZINC FINGER SUPERFAMILY PROTEIN"/>
    <property type="match status" value="1"/>
</dbReference>
<dbReference type="EMBL" id="JNVN01000092">
    <property type="protein sequence ID" value="KHJ36258.1"/>
    <property type="molecule type" value="Genomic_DNA"/>
</dbReference>
<dbReference type="InterPro" id="IPR011016">
    <property type="entry name" value="Znf_RING-CH"/>
</dbReference>